<evidence type="ECO:0000313" key="2">
    <source>
        <dbReference type="Proteomes" id="UP001354989"/>
    </source>
</evidence>
<organism evidence="1 2">
    <name type="scientific">Persicobacter psychrovividus</name>
    <dbReference type="NCBI Taxonomy" id="387638"/>
    <lineage>
        <taxon>Bacteria</taxon>
        <taxon>Pseudomonadati</taxon>
        <taxon>Bacteroidota</taxon>
        <taxon>Cytophagia</taxon>
        <taxon>Cytophagales</taxon>
        <taxon>Persicobacteraceae</taxon>
        <taxon>Persicobacter</taxon>
    </lineage>
</organism>
<dbReference type="RefSeq" id="WP_332920462.1">
    <property type="nucleotide sequence ID" value="NZ_AP025292.1"/>
</dbReference>
<protein>
    <submittedName>
        <fullName evidence="1">Uncharacterized protein</fullName>
    </submittedName>
</protein>
<dbReference type="EMBL" id="AP025292">
    <property type="protein sequence ID" value="BDC98809.1"/>
    <property type="molecule type" value="Genomic_DNA"/>
</dbReference>
<gene>
    <name evidence="1" type="ORF">PEPS_10900</name>
</gene>
<name>A0ABN6L6I3_9BACT</name>
<reference evidence="1 2" key="1">
    <citation type="submission" date="2021-12" db="EMBL/GenBank/DDBJ databases">
        <title>Genome sequencing of bacteria with rrn-lacking chromosome and rrn-plasmid.</title>
        <authorList>
            <person name="Anda M."/>
            <person name="Iwasaki W."/>
        </authorList>
    </citation>
    <scope>NUCLEOTIDE SEQUENCE [LARGE SCALE GENOMIC DNA]</scope>
    <source>
        <strain evidence="1 2">NBRC 101262</strain>
    </source>
</reference>
<proteinExistence type="predicted"/>
<keyword evidence="2" id="KW-1185">Reference proteome</keyword>
<sequence length="88" mass="10011">MAKKSSNIVCKYFINEFGDYKVLVQVNPVTMEGVELIVHPDNKIEKTTMTFDEDIYEDLEEDKFQETNGLAFNLYLGQAEGDLPAGEE</sequence>
<accession>A0ABN6L6I3</accession>
<evidence type="ECO:0000313" key="1">
    <source>
        <dbReference type="EMBL" id="BDC98809.1"/>
    </source>
</evidence>
<dbReference type="Proteomes" id="UP001354989">
    <property type="component" value="Chromosome"/>
</dbReference>